<feature type="domain" description="DnaB/C C-terminal" evidence="2">
    <location>
        <begin position="127"/>
        <end position="197"/>
    </location>
</feature>
<proteinExistence type="inferred from homology"/>
<evidence type="ECO:0000313" key="3">
    <source>
        <dbReference type="EMBL" id="MST53051.1"/>
    </source>
</evidence>
<dbReference type="Gene3D" id="1.10.10.10">
    <property type="entry name" value="Winged helix-like DNA-binding domain superfamily/Winged helix DNA-binding domain"/>
    <property type="match status" value="1"/>
</dbReference>
<dbReference type="Pfam" id="PF07261">
    <property type="entry name" value="DnaB_2"/>
    <property type="match status" value="1"/>
</dbReference>
<comment type="similarity">
    <text evidence="1">Belongs to the DnaB/DnaD family.</text>
</comment>
<dbReference type="Gene3D" id="1.10.10.630">
    <property type="entry name" value="DnaD domain-like"/>
    <property type="match status" value="1"/>
</dbReference>
<dbReference type="AlphaFoldDB" id="A0A6N7X0C4"/>
<gene>
    <name evidence="3" type="ORF">FYJ82_01055</name>
</gene>
<comment type="caution">
    <text evidence="3">The sequence shown here is derived from an EMBL/GenBank/DDBJ whole genome shotgun (WGS) entry which is preliminary data.</text>
</comment>
<dbReference type="InterPro" id="IPR036388">
    <property type="entry name" value="WH-like_DNA-bd_sf"/>
</dbReference>
<reference evidence="3 4" key="1">
    <citation type="submission" date="2019-08" db="EMBL/GenBank/DDBJ databases">
        <title>In-depth cultivation of the pig gut microbiome towards novel bacterial diversity and tailored functional studies.</title>
        <authorList>
            <person name="Wylensek D."/>
            <person name="Hitch T.C.A."/>
            <person name="Clavel T."/>
        </authorList>
    </citation>
    <scope>NUCLEOTIDE SEQUENCE [LARGE SCALE GENOMIC DNA]</scope>
    <source>
        <strain evidence="3 4">BL-178-WT-3A</strain>
    </source>
</reference>
<dbReference type="InterPro" id="IPR034829">
    <property type="entry name" value="DnaD-like_sf"/>
</dbReference>
<evidence type="ECO:0000256" key="1">
    <source>
        <dbReference type="ARBA" id="ARBA00093462"/>
    </source>
</evidence>
<dbReference type="Proteomes" id="UP000471052">
    <property type="component" value="Unassembled WGS sequence"/>
</dbReference>
<protein>
    <submittedName>
        <fullName evidence="3">DnaD domain-containing protein</fullName>
    </submittedName>
</protein>
<dbReference type="NCBIfam" id="TIGR01446">
    <property type="entry name" value="DnaD_dom"/>
    <property type="match status" value="1"/>
</dbReference>
<name>A0A6N7X0C4_STRAY</name>
<dbReference type="SUPFAM" id="SSF158499">
    <property type="entry name" value="DnaD domain-like"/>
    <property type="match status" value="1"/>
</dbReference>
<dbReference type="InterPro" id="IPR053162">
    <property type="entry name" value="DnaD"/>
</dbReference>
<organism evidence="3 4">
    <name type="scientific">Streptococcus alactolyticus</name>
    <dbReference type="NCBI Taxonomy" id="29389"/>
    <lineage>
        <taxon>Bacteria</taxon>
        <taxon>Bacillati</taxon>
        <taxon>Bacillota</taxon>
        <taxon>Bacilli</taxon>
        <taxon>Lactobacillales</taxon>
        <taxon>Streptococcaceae</taxon>
        <taxon>Streptococcus</taxon>
    </lineage>
</organism>
<dbReference type="RefSeq" id="WP_154454281.1">
    <property type="nucleotide sequence ID" value="NZ_BRXN01000012.1"/>
</dbReference>
<accession>A0A6N7X0C4</accession>
<sequence length="226" mass="25853">MSFLDNFKSGNLVLPSALLFHYKDIFKSADDFVIWQFIYLQNTTKMEDLAPSQIAAALNKTVAEVNSTISDLTAQGLLDMKTIELGNEIEVLFDASPVLARLDQLQDQANTTPEKQASDNPIKTLVEDFERELGRMLSPFELEDLQQTIREDQVDPDLVREALREAVFNGKTNWRYITAILRNWRREGITTVRQVEENRKEREGGKTNKVFVSDDFLSAMDLWSDS</sequence>
<dbReference type="PANTHER" id="PTHR37293">
    <property type="entry name" value="PHAGE REPLICATION PROTEIN-RELATED"/>
    <property type="match status" value="1"/>
</dbReference>
<dbReference type="PANTHER" id="PTHR37293:SF6">
    <property type="entry name" value="DNA REPLICATION PROTEIN DNAD"/>
    <property type="match status" value="1"/>
</dbReference>
<dbReference type="InterPro" id="IPR006343">
    <property type="entry name" value="DnaB/C_C"/>
</dbReference>
<dbReference type="OrthoDB" id="9770238at2"/>
<evidence type="ECO:0000259" key="2">
    <source>
        <dbReference type="Pfam" id="PF07261"/>
    </source>
</evidence>
<evidence type="ECO:0000313" key="4">
    <source>
        <dbReference type="Proteomes" id="UP000471052"/>
    </source>
</evidence>
<dbReference type="EMBL" id="VUNP01000003">
    <property type="protein sequence ID" value="MST53051.1"/>
    <property type="molecule type" value="Genomic_DNA"/>
</dbReference>